<dbReference type="Pfam" id="PF05033">
    <property type="entry name" value="Pre-SET"/>
    <property type="match status" value="1"/>
</dbReference>
<dbReference type="InterPro" id="IPR043017">
    <property type="entry name" value="WIYLD_dom_sf"/>
</dbReference>
<dbReference type="CDD" id="cd10538">
    <property type="entry name" value="SET_SETDB-like"/>
    <property type="match status" value="1"/>
</dbReference>
<feature type="domain" description="SET" evidence="9">
    <location>
        <begin position="717"/>
        <end position="850"/>
    </location>
</feature>
<dbReference type="InterPro" id="IPR025776">
    <property type="entry name" value="SUVR4/1/2"/>
</dbReference>
<feature type="domain" description="Pre-SET" evidence="10">
    <location>
        <begin position="611"/>
        <end position="714"/>
    </location>
</feature>
<keyword evidence="7" id="KW-0539">Nucleus</keyword>
<evidence type="ECO:0000313" key="11">
    <source>
        <dbReference type="EMBL" id="KAK9140640.1"/>
    </source>
</evidence>
<evidence type="ECO:0000256" key="1">
    <source>
        <dbReference type="ARBA" id="ARBA00004123"/>
    </source>
</evidence>
<evidence type="ECO:0000256" key="8">
    <source>
        <dbReference type="SAM" id="MobiDB-lite"/>
    </source>
</evidence>
<evidence type="ECO:0000256" key="5">
    <source>
        <dbReference type="ARBA" id="ARBA00022723"/>
    </source>
</evidence>
<dbReference type="PROSITE" id="PS50280">
    <property type="entry name" value="SET"/>
    <property type="match status" value="1"/>
</dbReference>
<dbReference type="SMART" id="SM00468">
    <property type="entry name" value="PreSET"/>
    <property type="match status" value="1"/>
</dbReference>
<name>A0AAP0JX24_9MAGN</name>
<dbReference type="AlphaFoldDB" id="A0AAP0JX24"/>
<feature type="compositionally biased region" description="Low complexity" evidence="8">
    <location>
        <begin position="436"/>
        <end position="451"/>
    </location>
</feature>
<feature type="region of interest" description="Disordered" evidence="8">
    <location>
        <begin position="65"/>
        <end position="123"/>
    </location>
</feature>
<dbReference type="Proteomes" id="UP001419268">
    <property type="component" value="Unassembled WGS sequence"/>
</dbReference>
<dbReference type="EMBL" id="JBBNAG010000004">
    <property type="protein sequence ID" value="KAK9140640.1"/>
    <property type="molecule type" value="Genomic_DNA"/>
</dbReference>
<dbReference type="Gene3D" id="2.170.270.10">
    <property type="entry name" value="SET domain"/>
    <property type="match status" value="1"/>
</dbReference>
<dbReference type="PROSITE" id="PS51580">
    <property type="entry name" value="SAM_MT43_3"/>
    <property type="match status" value="1"/>
</dbReference>
<dbReference type="Gene3D" id="1.10.8.850">
    <property type="entry name" value="Histone-lysine N methyltransferase , C-terminal domain-like"/>
    <property type="match status" value="1"/>
</dbReference>
<dbReference type="PANTHER" id="PTHR46450">
    <property type="entry name" value="INACTIVE HISTONE-LYSINE N-METHYLTRANSFERASE SUVR1-RELATED"/>
    <property type="match status" value="1"/>
</dbReference>
<dbReference type="InterPro" id="IPR018848">
    <property type="entry name" value="WIYLD_domain"/>
</dbReference>
<gene>
    <name evidence="11" type="ORF">Scep_010321</name>
</gene>
<organism evidence="11 12">
    <name type="scientific">Stephania cephalantha</name>
    <dbReference type="NCBI Taxonomy" id="152367"/>
    <lineage>
        <taxon>Eukaryota</taxon>
        <taxon>Viridiplantae</taxon>
        <taxon>Streptophyta</taxon>
        <taxon>Embryophyta</taxon>
        <taxon>Tracheophyta</taxon>
        <taxon>Spermatophyta</taxon>
        <taxon>Magnoliopsida</taxon>
        <taxon>Ranunculales</taxon>
        <taxon>Menispermaceae</taxon>
        <taxon>Menispermoideae</taxon>
        <taxon>Cissampelideae</taxon>
        <taxon>Stephania</taxon>
    </lineage>
</organism>
<sequence>MALQARAAAAFSAMKAIGIPEKRVKPVLKNLLKVYDKSWTLIEDENYRILADAIFEFEAEEASKKEAELHDESSRPPLKRLRLKHQEDHGSSSSSETTLKRLKIEEGSQLPTVSIEKENPCAEPEPASFQMTLRSRQKEVPSPLACATQESEEEPSQLNLRTRRTEIEHAQTQIHGRDKGKRLLLSPQVTRCQEIEEPQGCLIDNRTDTESFPSTLNPSIKGKEPLPPQIADREKESAAFRPPSTVCFKEPKIKPGIFPSPKEKSPNPYSLVTPKSEPFTGDYHQLEVPIAVIHPSDFVRRNGEAHIGPAHNDGCSNGNVLTGNTAGFKAMAPMDENEGASKTVNENGENLQLANIPEASPSNFEIASSSSGEVKITLSYNHLPQQPEIHIPNLEAVLKMVEDKCLKSYRIIEPQISLSKLMQDLCQSFFDLSNDSASSGEERSSSSPHVSPNVDTSKKSSVEGAVRCDDHDSFVPLTSISNDSHRFRSPSEAVNKTPGRQSLCDQDGIESSRTNQEVLGNNCERKEQENPTSSSLDSLAAASGSKFSPDEVRPLHDVNDISRGEEKVRVSLVNEVSSEPYPPMFKYIPKNLVYQKAYVNFSLARIGDEDYCSNCFGDCLSSSIPCACARETGGEFAYTLEGLVKEGFLDECVSMNRNPQEHNHVYCNNCPLERSKIGRAPDPCKGHLVRKFIKECWSKCGCSKLCGNRVVQRGITCNLQVFFSSEGKGWGLRTLEDLPRGTFVCEYVGEILTNMELYTRNAKSKGEKHTYPVLLDADWGAERVLKDEEALCLDATHFGNVARFINHRCFDANLVEIPVEIETPDHHYYHLAFFTTRDVDALEELTWDYGIDFDDRKHPVKAFQCRCGSKCCRDMKRSHRTKGKALILR</sequence>
<dbReference type="PROSITE" id="PS50867">
    <property type="entry name" value="PRE_SET"/>
    <property type="match status" value="1"/>
</dbReference>
<evidence type="ECO:0000256" key="7">
    <source>
        <dbReference type="ARBA" id="ARBA00023242"/>
    </source>
</evidence>
<dbReference type="InterPro" id="IPR007728">
    <property type="entry name" value="Pre-SET_dom"/>
</dbReference>
<dbReference type="Pfam" id="PF10440">
    <property type="entry name" value="WIYLD"/>
    <property type="match status" value="1"/>
</dbReference>
<reference evidence="11 12" key="1">
    <citation type="submission" date="2024-01" db="EMBL/GenBank/DDBJ databases">
        <title>Genome assemblies of Stephania.</title>
        <authorList>
            <person name="Yang L."/>
        </authorList>
    </citation>
    <scope>NUCLEOTIDE SEQUENCE [LARGE SCALE GENOMIC DNA]</scope>
    <source>
        <strain evidence="11">JXDWG</strain>
        <tissue evidence="11">Leaf</tissue>
    </source>
</reference>
<feature type="compositionally biased region" description="Low complexity" evidence="8">
    <location>
        <begin position="533"/>
        <end position="545"/>
    </location>
</feature>
<dbReference type="SUPFAM" id="SSF82199">
    <property type="entry name" value="SET domain"/>
    <property type="match status" value="1"/>
</dbReference>
<feature type="compositionally biased region" description="Basic and acidic residues" evidence="8">
    <location>
        <begin position="456"/>
        <end position="473"/>
    </location>
</feature>
<evidence type="ECO:0000259" key="9">
    <source>
        <dbReference type="PROSITE" id="PS50280"/>
    </source>
</evidence>
<dbReference type="Pfam" id="PF00856">
    <property type="entry name" value="SET"/>
    <property type="match status" value="1"/>
</dbReference>
<feature type="region of interest" description="Disordered" evidence="8">
    <location>
        <begin position="204"/>
        <end position="225"/>
    </location>
</feature>
<feature type="compositionally biased region" description="Basic and acidic residues" evidence="8">
    <location>
        <begin position="548"/>
        <end position="560"/>
    </location>
</feature>
<evidence type="ECO:0000256" key="3">
    <source>
        <dbReference type="ARBA" id="ARBA00022454"/>
    </source>
</evidence>
<dbReference type="InterPro" id="IPR001214">
    <property type="entry name" value="SET_dom"/>
</dbReference>
<dbReference type="FunFam" id="2.170.270.10:FF:000046">
    <property type="entry name" value="SET-domain containing protein lysine methyltransferase family protein"/>
    <property type="match status" value="1"/>
</dbReference>
<feature type="region of interest" description="Disordered" evidence="8">
    <location>
        <begin position="436"/>
        <end position="560"/>
    </location>
</feature>
<keyword evidence="3" id="KW-0158">Chromosome</keyword>
<dbReference type="GO" id="GO:0008270">
    <property type="term" value="F:zinc ion binding"/>
    <property type="evidence" value="ECO:0007669"/>
    <property type="project" value="InterPro"/>
</dbReference>
<accession>A0AAP0JX24</accession>
<dbReference type="GO" id="GO:0005634">
    <property type="term" value="C:nucleus"/>
    <property type="evidence" value="ECO:0007669"/>
    <property type="project" value="UniProtKB-SubCell"/>
</dbReference>
<comment type="subcellular location">
    <subcellularLocation>
        <location evidence="2">Chromosome</location>
    </subcellularLocation>
    <subcellularLocation>
        <location evidence="1">Nucleus</location>
    </subcellularLocation>
</comment>
<keyword evidence="5" id="KW-0479">Metal-binding</keyword>
<proteinExistence type="predicted"/>
<feature type="compositionally biased region" description="Polar residues" evidence="8">
    <location>
        <begin position="492"/>
        <end position="519"/>
    </location>
</feature>
<evidence type="ECO:0000259" key="10">
    <source>
        <dbReference type="PROSITE" id="PS50867"/>
    </source>
</evidence>
<keyword evidence="4" id="KW-0808">Transferase</keyword>
<feature type="compositionally biased region" description="Basic and acidic residues" evidence="8">
    <location>
        <begin position="65"/>
        <end position="74"/>
    </location>
</feature>
<dbReference type="SMART" id="SM00317">
    <property type="entry name" value="SET"/>
    <property type="match status" value="1"/>
</dbReference>
<evidence type="ECO:0000256" key="2">
    <source>
        <dbReference type="ARBA" id="ARBA00004286"/>
    </source>
</evidence>
<comment type="caution">
    <text evidence="11">The sequence shown here is derived from an EMBL/GenBank/DDBJ whole genome shotgun (WGS) entry which is preliminary data.</text>
</comment>
<dbReference type="GO" id="GO:0042054">
    <property type="term" value="F:histone methyltransferase activity"/>
    <property type="evidence" value="ECO:0007669"/>
    <property type="project" value="InterPro"/>
</dbReference>
<evidence type="ECO:0000313" key="12">
    <source>
        <dbReference type="Proteomes" id="UP001419268"/>
    </source>
</evidence>
<keyword evidence="12" id="KW-1185">Reference proteome</keyword>
<evidence type="ECO:0000256" key="6">
    <source>
        <dbReference type="ARBA" id="ARBA00022833"/>
    </source>
</evidence>
<evidence type="ECO:0000256" key="4">
    <source>
        <dbReference type="ARBA" id="ARBA00022679"/>
    </source>
</evidence>
<dbReference type="InterPro" id="IPR046341">
    <property type="entry name" value="SET_dom_sf"/>
</dbReference>
<feature type="region of interest" description="Disordered" evidence="8">
    <location>
        <begin position="250"/>
        <end position="269"/>
    </location>
</feature>
<keyword evidence="6" id="KW-0862">Zinc</keyword>
<dbReference type="GO" id="GO:0005694">
    <property type="term" value="C:chromosome"/>
    <property type="evidence" value="ECO:0007669"/>
    <property type="project" value="UniProtKB-SubCell"/>
</dbReference>
<dbReference type="PANTHER" id="PTHR46450:SF24">
    <property type="entry name" value="HISTONE-LYSINE N-METHYLTRANSFERASE SUVR4"/>
    <property type="match status" value="1"/>
</dbReference>
<protein>
    <submittedName>
        <fullName evidence="11">Uncharacterized protein</fullName>
    </submittedName>
</protein>